<accession>A0A1I2JKB3</accession>
<dbReference type="InterPro" id="IPR050662">
    <property type="entry name" value="Sec-metab_biosynth-thioest"/>
</dbReference>
<dbReference type="Gene3D" id="3.60.15.10">
    <property type="entry name" value="Ribonuclease Z/Hydroxyacylglutathione hydrolase-like"/>
    <property type="match status" value="1"/>
</dbReference>
<evidence type="ECO:0000259" key="1">
    <source>
        <dbReference type="SMART" id="SM00849"/>
    </source>
</evidence>
<dbReference type="SUPFAM" id="SSF56281">
    <property type="entry name" value="Metallo-hydrolase/oxidoreductase"/>
    <property type="match status" value="1"/>
</dbReference>
<gene>
    <name evidence="2" type="ORF">SAMN05216353_101255</name>
</gene>
<feature type="domain" description="Metallo-beta-lactamase" evidence="1">
    <location>
        <begin position="21"/>
        <end position="234"/>
    </location>
</feature>
<dbReference type="InterPro" id="IPR036866">
    <property type="entry name" value="RibonucZ/Hydroxyglut_hydro"/>
</dbReference>
<organism evidence="2 3">
    <name type="scientific">Halobacillus alkaliphilus</name>
    <dbReference type="NCBI Taxonomy" id="396056"/>
    <lineage>
        <taxon>Bacteria</taxon>
        <taxon>Bacillati</taxon>
        <taxon>Bacillota</taxon>
        <taxon>Bacilli</taxon>
        <taxon>Bacillales</taxon>
        <taxon>Bacillaceae</taxon>
        <taxon>Halobacillus</taxon>
    </lineage>
</organism>
<proteinExistence type="predicted"/>
<dbReference type="OrthoDB" id="2971563at2"/>
<dbReference type="PANTHER" id="PTHR23131">
    <property type="entry name" value="ENDORIBONUCLEASE LACTB2"/>
    <property type="match status" value="1"/>
</dbReference>
<dbReference type="InterPro" id="IPR001279">
    <property type="entry name" value="Metallo-B-lactamas"/>
</dbReference>
<name>A0A1I2JKB3_9BACI</name>
<dbReference type="RefSeq" id="WP_089749325.1">
    <property type="nucleotide sequence ID" value="NZ_FOOG01000001.1"/>
</dbReference>
<dbReference type="EMBL" id="FOOG01000001">
    <property type="protein sequence ID" value="SFF55014.1"/>
    <property type="molecule type" value="Genomic_DNA"/>
</dbReference>
<protein>
    <submittedName>
        <fullName evidence="2">Glyoxylase, beta-lactamase superfamily II</fullName>
    </submittedName>
</protein>
<reference evidence="3" key="1">
    <citation type="submission" date="2016-10" db="EMBL/GenBank/DDBJ databases">
        <authorList>
            <person name="Varghese N."/>
            <person name="Submissions S."/>
        </authorList>
    </citation>
    <scope>NUCLEOTIDE SEQUENCE [LARGE SCALE GENOMIC DNA]</scope>
    <source>
        <strain evidence="3">FP5</strain>
    </source>
</reference>
<dbReference type="AlphaFoldDB" id="A0A1I2JKB3"/>
<keyword evidence="3" id="KW-1185">Reference proteome</keyword>
<dbReference type="PANTHER" id="PTHR23131:SF4">
    <property type="entry name" value="METALLO-BETA-LACTAMASE SUPERFAMILY POTEIN"/>
    <property type="match status" value="1"/>
</dbReference>
<sequence length="321" mass="37163">MKTLRDAIYQITLPTPYAVGDVHLYLLKGERLTLVDAGVKTDAAWNELIIQLKELGYSPGDIDQIVLTHHHPDHMGLIEHFPNLTTVAAHPKLRPWLEREESFFLRYEEFFYRMYKESGVPEQYLGLLKSLRKPLKWSAEGKLTIELVEGDRIPGHEEWVTIETPGHAQSHISFYRQADGSFIGGDHLLAHISSNPLLEPPYGMEKDRPRPLLQYRASLGKLLDKNIQMVYPGHGKTFQNTDELVIQRLKKQEERALKVLNMFEEKRLCAYDVCRHLFPKHIESQFGLTMSETIGQLDYLENKKAVVAEFSGEQKYYYVNR</sequence>
<evidence type="ECO:0000313" key="2">
    <source>
        <dbReference type="EMBL" id="SFF55014.1"/>
    </source>
</evidence>
<dbReference type="SMART" id="SM00849">
    <property type="entry name" value="Lactamase_B"/>
    <property type="match status" value="1"/>
</dbReference>
<dbReference type="Proteomes" id="UP000198897">
    <property type="component" value="Unassembled WGS sequence"/>
</dbReference>
<evidence type="ECO:0000313" key="3">
    <source>
        <dbReference type="Proteomes" id="UP000198897"/>
    </source>
</evidence>
<dbReference type="Pfam" id="PF00753">
    <property type="entry name" value="Lactamase_B"/>
    <property type="match status" value="1"/>
</dbReference>